<accession>A0AA37TF22</accession>
<protein>
    <recommendedName>
        <fullName evidence="3">Catalase</fullName>
    </recommendedName>
</protein>
<dbReference type="AlphaFoldDB" id="A0AA37TF22"/>
<dbReference type="CDD" id="cd08152">
    <property type="entry name" value="y4iL_like"/>
    <property type="match status" value="1"/>
</dbReference>
<dbReference type="PANTHER" id="PTHR36195">
    <property type="entry name" value="DOMAIN PROTEIN, PUTATIVE (AFU_ORTHOLOGUE AFUA_5G01990)-RELATED-RELATED"/>
    <property type="match status" value="1"/>
</dbReference>
<dbReference type="Gene3D" id="2.40.180.10">
    <property type="entry name" value="Catalase core domain"/>
    <property type="match status" value="1"/>
</dbReference>
<comment type="caution">
    <text evidence="1">The sequence shown here is derived from an EMBL/GenBank/DDBJ whole genome shotgun (WGS) entry which is preliminary data.</text>
</comment>
<dbReference type="EMBL" id="BSPL01000011">
    <property type="protein sequence ID" value="GLS69574.1"/>
    <property type="molecule type" value="Genomic_DNA"/>
</dbReference>
<proteinExistence type="predicted"/>
<sequence>MARGLAWFGIGLGLAETFAPRRVAEATGLEGHEGLIQIYGLREIASGVAILAADEPERHLGLRVAGDVLDGGLLAARATPSNPRRGRTFAAALAVAPVVLLDTTFWLKANTRAKTRTRWIPSSPAELRYVRYSADVETIAADEAATIDRIVESQKRLHARNLKTFGRPVRASHGKLHGAALGELEVLPNLPPWLRQGLFAEPGRYPVVARLANVPGEIASDAVATQRGFSFKVIGVPGAMLPGHAGELTQDFVLDSGPRFAAGTARQFLANHLALEHGPQIPDGVKAAVSSVARAGNAALDAVGAGSAMLDFFGHPRVHPLAEAYFSQAPLRFGAYIAKLAVVPVGAAQRVLADATVDPAQDPDALRTATVGYLRAHDAEFDVRVQLCTDLDRMPVEDASVAWREDESPYQTVARLRFPKQDAFSAARRAYVDEALSFCVSHSLAAHRPLGSINRARMRAYPEMARIRREAGAHPVREIRSIAEVPA</sequence>
<evidence type="ECO:0000313" key="1">
    <source>
        <dbReference type="EMBL" id="GLS69574.1"/>
    </source>
</evidence>
<dbReference type="InterPro" id="IPR020835">
    <property type="entry name" value="Catalase_sf"/>
</dbReference>
<dbReference type="GO" id="GO:0020037">
    <property type="term" value="F:heme binding"/>
    <property type="evidence" value="ECO:0007669"/>
    <property type="project" value="InterPro"/>
</dbReference>
<name>A0AA37TF22_9HYPH</name>
<organism evidence="1 2">
    <name type="scientific">Methylobacterium tardum</name>
    <dbReference type="NCBI Taxonomy" id="374432"/>
    <lineage>
        <taxon>Bacteria</taxon>
        <taxon>Pseudomonadati</taxon>
        <taxon>Pseudomonadota</taxon>
        <taxon>Alphaproteobacteria</taxon>
        <taxon>Hyphomicrobiales</taxon>
        <taxon>Methylobacteriaceae</taxon>
        <taxon>Methylobacterium</taxon>
    </lineage>
</organism>
<evidence type="ECO:0000313" key="2">
    <source>
        <dbReference type="Proteomes" id="UP001157440"/>
    </source>
</evidence>
<evidence type="ECO:0008006" key="3">
    <source>
        <dbReference type="Google" id="ProtNLM"/>
    </source>
</evidence>
<reference evidence="2" key="1">
    <citation type="journal article" date="2019" name="Int. J. Syst. Evol. Microbiol.">
        <title>The Global Catalogue of Microorganisms (GCM) 10K type strain sequencing project: providing services to taxonomists for standard genome sequencing and annotation.</title>
        <authorList>
            <consortium name="The Broad Institute Genomics Platform"/>
            <consortium name="The Broad Institute Genome Sequencing Center for Infectious Disease"/>
            <person name="Wu L."/>
            <person name="Ma J."/>
        </authorList>
    </citation>
    <scope>NUCLEOTIDE SEQUENCE [LARGE SCALE GENOMIC DNA]</scope>
    <source>
        <strain evidence="2">NBRC 103632</strain>
    </source>
</reference>
<dbReference type="PANTHER" id="PTHR36195:SF4">
    <property type="entry name" value="DOMAIN PROTEIN, PUTATIVE (AFU_ORTHOLOGUE AFUA_5G01990)-RELATED"/>
    <property type="match status" value="1"/>
</dbReference>
<keyword evidence="2" id="KW-1185">Reference proteome</keyword>
<dbReference type="SUPFAM" id="SSF56634">
    <property type="entry name" value="Heme-dependent catalase-like"/>
    <property type="match status" value="1"/>
</dbReference>
<gene>
    <name evidence="1" type="ORF">GCM10007890_15870</name>
</gene>
<dbReference type="Proteomes" id="UP001157440">
    <property type="component" value="Unassembled WGS sequence"/>
</dbReference>